<sequence length="79" mass="9005">FCHKWRAIAMDKWVLEIIHVNLHHQDSPTCPILVRDVDCAPAPLQLQASNSISLNLQSCQCMTECSFKMLLVCYIFLAT</sequence>
<dbReference type="Proteomes" id="UP000694390">
    <property type="component" value="Unassembled WGS sequence"/>
</dbReference>
<reference evidence="1" key="2">
    <citation type="submission" date="2025-09" db="UniProtKB">
        <authorList>
            <consortium name="Ensembl"/>
        </authorList>
    </citation>
    <scope>IDENTIFICATION</scope>
</reference>
<evidence type="ECO:0000313" key="2">
    <source>
        <dbReference type="Proteomes" id="UP000694390"/>
    </source>
</evidence>
<keyword evidence="2" id="KW-1185">Reference proteome</keyword>
<protein>
    <submittedName>
        <fullName evidence="1">Uncharacterized protein</fullName>
    </submittedName>
</protein>
<dbReference type="Ensembl" id="ENSGEVT00005002896.1">
    <property type="protein sequence ID" value="ENSGEVP00005002764.1"/>
    <property type="gene ID" value="ENSGEVG00005002057.1"/>
</dbReference>
<reference evidence="1" key="1">
    <citation type="submission" date="2025-08" db="UniProtKB">
        <authorList>
            <consortium name="Ensembl"/>
        </authorList>
    </citation>
    <scope>IDENTIFICATION</scope>
</reference>
<organism evidence="1 2">
    <name type="scientific">Gopherus evgoodei</name>
    <name type="common">Goodes thornscrub tortoise</name>
    <dbReference type="NCBI Taxonomy" id="1825980"/>
    <lineage>
        <taxon>Eukaryota</taxon>
        <taxon>Metazoa</taxon>
        <taxon>Chordata</taxon>
        <taxon>Craniata</taxon>
        <taxon>Vertebrata</taxon>
        <taxon>Euteleostomi</taxon>
        <taxon>Archelosauria</taxon>
        <taxon>Testudinata</taxon>
        <taxon>Testudines</taxon>
        <taxon>Cryptodira</taxon>
        <taxon>Durocryptodira</taxon>
        <taxon>Testudinoidea</taxon>
        <taxon>Testudinidae</taxon>
        <taxon>Gopherus</taxon>
    </lineage>
</organism>
<accession>A0A8C4VLV6</accession>
<dbReference type="AlphaFoldDB" id="A0A8C4VLV6"/>
<proteinExistence type="predicted"/>
<name>A0A8C4VLV6_9SAUR</name>
<evidence type="ECO:0000313" key="1">
    <source>
        <dbReference type="Ensembl" id="ENSGEVP00005002764.1"/>
    </source>
</evidence>